<feature type="compositionally biased region" description="Low complexity" evidence="12">
    <location>
        <begin position="491"/>
        <end position="505"/>
    </location>
</feature>
<keyword evidence="11" id="KW-0456">Lyase</keyword>
<gene>
    <name evidence="15" type="ORF">TBRA_LOCUS16409</name>
</gene>
<reference evidence="15 16" key="1">
    <citation type="submission" date="2020-02" db="EMBL/GenBank/DDBJ databases">
        <authorList>
            <person name="Ferguson B K."/>
        </authorList>
    </citation>
    <scope>NUCLEOTIDE SEQUENCE [LARGE SCALE GENOMIC DNA]</scope>
</reference>
<feature type="transmembrane region" description="Helical" evidence="13">
    <location>
        <begin position="215"/>
        <end position="233"/>
    </location>
</feature>
<evidence type="ECO:0000256" key="6">
    <source>
        <dbReference type="ARBA" id="ARBA00022741"/>
    </source>
</evidence>
<keyword evidence="16" id="KW-1185">Reference proteome</keyword>
<evidence type="ECO:0000256" key="8">
    <source>
        <dbReference type="ARBA" id="ARBA00022842"/>
    </source>
</evidence>
<feature type="region of interest" description="Disordered" evidence="12">
    <location>
        <begin position="467"/>
        <end position="588"/>
    </location>
</feature>
<evidence type="ECO:0000256" key="9">
    <source>
        <dbReference type="ARBA" id="ARBA00022989"/>
    </source>
</evidence>
<feature type="region of interest" description="Disordered" evidence="12">
    <location>
        <begin position="601"/>
        <end position="659"/>
    </location>
</feature>
<feature type="domain" description="Guanylate cyclase" evidence="14">
    <location>
        <begin position="403"/>
        <end position="450"/>
    </location>
</feature>
<evidence type="ECO:0000256" key="4">
    <source>
        <dbReference type="ARBA" id="ARBA00022692"/>
    </source>
</evidence>
<feature type="compositionally biased region" description="Basic and acidic residues" evidence="12">
    <location>
        <begin position="627"/>
        <end position="636"/>
    </location>
</feature>
<evidence type="ECO:0000259" key="14">
    <source>
        <dbReference type="Pfam" id="PF00211"/>
    </source>
</evidence>
<organism evidence="15 16">
    <name type="scientific">Trichogramma brassicae</name>
    <dbReference type="NCBI Taxonomy" id="86971"/>
    <lineage>
        <taxon>Eukaryota</taxon>
        <taxon>Metazoa</taxon>
        <taxon>Ecdysozoa</taxon>
        <taxon>Arthropoda</taxon>
        <taxon>Hexapoda</taxon>
        <taxon>Insecta</taxon>
        <taxon>Pterygota</taxon>
        <taxon>Neoptera</taxon>
        <taxon>Endopterygota</taxon>
        <taxon>Hymenoptera</taxon>
        <taxon>Apocrita</taxon>
        <taxon>Proctotrupomorpha</taxon>
        <taxon>Chalcidoidea</taxon>
        <taxon>Trichogrammatidae</taxon>
        <taxon>Trichogramma</taxon>
    </lineage>
</organism>
<dbReference type="InterPro" id="IPR029787">
    <property type="entry name" value="Nucleotide_cyclase"/>
</dbReference>
<dbReference type="GO" id="GO:0005524">
    <property type="term" value="F:ATP binding"/>
    <property type="evidence" value="ECO:0007669"/>
    <property type="project" value="UniProtKB-KW"/>
</dbReference>
<keyword evidence="4 13" id="KW-0812">Transmembrane</keyword>
<name>A0A6H5JB37_9HYME</name>
<proteinExistence type="predicted"/>
<dbReference type="EMBL" id="CADCXV010001494">
    <property type="protein sequence ID" value="CAB0044828.1"/>
    <property type="molecule type" value="Genomic_DNA"/>
</dbReference>
<evidence type="ECO:0000256" key="13">
    <source>
        <dbReference type="SAM" id="Phobius"/>
    </source>
</evidence>
<evidence type="ECO:0000256" key="3">
    <source>
        <dbReference type="ARBA" id="ARBA00012201"/>
    </source>
</evidence>
<dbReference type="InterPro" id="IPR001054">
    <property type="entry name" value="A/G_cyclase"/>
</dbReference>
<dbReference type="GO" id="GO:0006171">
    <property type="term" value="P:cAMP biosynthetic process"/>
    <property type="evidence" value="ECO:0007669"/>
    <property type="project" value="TreeGrafter"/>
</dbReference>
<feature type="region of interest" description="Disordered" evidence="12">
    <location>
        <begin position="89"/>
        <end position="108"/>
    </location>
</feature>
<dbReference type="EC" id="4.6.1.1" evidence="3"/>
<dbReference type="Proteomes" id="UP000479190">
    <property type="component" value="Unassembled WGS sequence"/>
</dbReference>
<feature type="compositionally biased region" description="Polar residues" evidence="12">
    <location>
        <begin position="89"/>
        <end position="102"/>
    </location>
</feature>
<dbReference type="GO" id="GO:0007189">
    <property type="term" value="P:adenylate cyclase-activating G protein-coupled receptor signaling pathway"/>
    <property type="evidence" value="ECO:0007669"/>
    <property type="project" value="TreeGrafter"/>
</dbReference>
<evidence type="ECO:0000256" key="7">
    <source>
        <dbReference type="ARBA" id="ARBA00022840"/>
    </source>
</evidence>
<dbReference type="PANTHER" id="PTHR45627">
    <property type="entry name" value="ADENYLATE CYCLASE TYPE 1"/>
    <property type="match status" value="1"/>
</dbReference>
<comment type="catalytic activity">
    <reaction evidence="1">
        <text>ATP = 3',5'-cyclic AMP + diphosphate</text>
        <dbReference type="Rhea" id="RHEA:15389"/>
        <dbReference type="ChEBI" id="CHEBI:30616"/>
        <dbReference type="ChEBI" id="CHEBI:33019"/>
        <dbReference type="ChEBI" id="CHEBI:58165"/>
        <dbReference type="EC" id="4.6.1.1"/>
    </reaction>
</comment>
<evidence type="ECO:0000256" key="2">
    <source>
        <dbReference type="ARBA" id="ARBA00004141"/>
    </source>
</evidence>
<feature type="transmembrane region" description="Helical" evidence="13">
    <location>
        <begin position="182"/>
        <end position="203"/>
    </location>
</feature>
<evidence type="ECO:0000256" key="1">
    <source>
        <dbReference type="ARBA" id="ARBA00001593"/>
    </source>
</evidence>
<dbReference type="Gene3D" id="3.30.70.1230">
    <property type="entry name" value="Nucleotide cyclase"/>
    <property type="match status" value="1"/>
</dbReference>
<sequence>MKRGAVTPRPILRRVHISNVTLGFLKGEFEVEPAYGETREEILQKAGIKTYFIVKALKPLVEIATSTGQRKSLGSLASLDDAVRREQASYSQQRGISSSDGTTLDDSEDFRQRLKKELDSRVGGGAELKGHASWLTLAFQDPDQERGFNTSEEAFSPLSLIGGPLVMATAAPLWRLQPWGPFTWGGIGVVVLFSLVLAVATCLGGSVRARWLRRVLALLMIFSMSIFLLLDMANCSLHSELPRPANNTSAAASWQPRCPYSSYYSYIGVLALIVMSMPTYVGYLGKAFLMFCLAGAQCAVNVLWLAPSLDREGLAVVQSGHDYFELKYSLSLMLLLIALALVMVARYAEKSRRVLFLRAREVEAQRERAADMKRRNGALIYNILPPHVASYFLTTSRHHDDLYSQSYAEVGVLFASMPNFADFYSEESINNQGLECLRFLNEVISDFDAVSFLMNSGYFGVLHKDTSKYSTRTSTRTSSRSRRSARRTWRPRASPSRRAAARSPSGSIWPPSSTRRRDEERPVAHQRAELQSLRPQDGHQSRARHGGCDRGAQAPLRHLGQHRQRRLEDGEHGQGRISPGDGRDAHDPRELRLRLRAARHGLRQGQGSAAHPLPHDQGRRAAQARQRSADHTDAPDHLSVNKKKKKKKQEQTNDTREIDVFARTQCAQSVHGREVFKRI</sequence>
<keyword evidence="9 13" id="KW-1133">Transmembrane helix</keyword>
<feature type="transmembrane region" description="Helical" evidence="13">
    <location>
        <begin position="263"/>
        <end position="281"/>
    </location>
</feature>
<evidence type="ECO:0000256" key="11">
    <source>
        <dbReference type="ARBA" id="ARBA00023239"/>
    </source>
</evidence>
<dbReference type="GO" id="GO:0046872">
    <property type="term" value="F:metal ion binding"/>
    <property type="evidence" value="ECO:0007669"/>
    <property type="project" value="UniProtKB-KW"/>
</dbReference>
<dbReference type="GO" id="GO:0004016">
    <property type="term" value="F:adenylate cyclase activity"/>
    <property type="evidence" value="ECO:0007669"/>
    <property type="project" value="UniProtKB-EC"/>
</dbReference>
<keyword evidence="10 13" id="KW-0472">Membrane</keyword>
<feature type="transmembrane region" description="Helical" evidence="13">
    <location>
        <begin position="288"/>
        <end position="306"/>
    </location>
</feature>
<dbReference type="AlphaFoldDB" id="A0A6H5JB37"/>
<dbReference type="GO" id="GO:0035556">
    <property type="term" value="P:intracellular signal transduction"/>
    <property type="evidence" value="ECO:0007669"/>
    <property type="project" value="InterPro"/>
</dbReference>
<feature type="transmembrane region" description="Helical" evidence="13">
    <location>
        <begin position="326"/>
        <end position="348"/>
    </location>
</feature>
<dbReference type="Pfam" id="PF00211">
    <property type="entry name" value="Guanylate_cyc"/>
    <property type="match status" value="1"/>
</dbReference>
<keyword evidence="7" id="KW-0067">ATP-binding</keyword>
<comment type="subcellular location">
    <subcellularLocation>
        <location evidence="2">Membrane</location>
        <topology evidence="2">Multi-pass membrane protein</topology>
    </subcellularLocation>
</comment>
<dbReference type="OrthoDB" id="10261550at2759"/>
<feature type="compositionally biased region" description="Basic and acidic residues" evidence="12">
    <location>
        <begin position="515"/>
        <end position="528"/>
    </location>
</feature>
<keyword evidence="8" id="KW-0460">Magnesium</keyword>
<keyword evidence="5" id="KW-0479">Metal-binding</keyword>
<evidence type="ECO:0000256" key="12">
    <source>
        <dbReference type="SAM" id="MobiDB-lite"/>
    </source>
</evidence>
<keyword evidence="6" id="KW-0547">Nucleotide-binding</keyword>
<evidence type="ECO:0000313" key="15">
    <source>
        <dbReference type="EMBL" id="CAB0044828.1"/>
    </source>
</evidence>
<feature type="compositionally biased region" description="Basic and acidic residues" evidence="12">
    <location>
        <begin position="649"/>
        <end position="659"/>
    </location>
</feature>
<dbReference type="GO" id="GO:0005886">
    <property type="term" value="C:plasma membrane"/>
    <property type="evidence" value="ECO:0007669"/>
    <property type="project" value="TreeGrafter"/>
</dbReference>
<evidence type="ECO:0000313" key="16">
    <source>
        <dbReference type="Proteomes" id="UP000479190"/>
    </source>
</evidence>
<accession>A0A6H5JB37</accession>
<evidence type="ECO:0000256" key="10">
    <source>
        <dbReference type="ARBA" id="ARBA00023136"/>
    </source>
</evidence>
<protein>
    <recommendedName>
        <fullName evidence="3">adenylate cyclase</fullName>
        <ecNumber evidence="3">4.6.1.1</ecNumber>
    </recommendedName>
</protein>
<evidence type="ECO:0000256" key="5">
    <source>
        <dbReference type="ARBA" id="ARBA00022723"/>
    </source>
</evidence>
<feature type="compositionally biased region" description="Basic residues" evidence="12">
    <location>
        <begin position="479"/>
        <end position="490"/>
    </location>
</feature>
<dbReference type="PANTHER" id="PTHR45627:SF30">
    <property type="entry name" value="ADENYLATE CYCLASE TYPE 3"/>
    <property type="match status" value="1"/>
</dbReference>